<gene>
    <name evidence="13" type="primary">ccmD</name>
    <name evidence="13" type="ORF">WCN91_07875</name>
</gene>
<accession>A0ABU9MWB7</accession>
<dbReference type="RefSeq" id="WP_105190496.1">
    <property type="nucleotide sequence ID" value="NZ_JBCGCU010000007.1"/>
</dbReference>
<organism evidence="13 14">
    <name type="scientific">Pseudoalteromonas qingdaonensis</name>
    <dbReference type="NCBI Taxonomy" id="3131913"/>
    <lineage>
        <taxon>Bacteria</taxon>
        <taxon>Pseudomonadati</taxon>
        <taxon>Pseudomonadota</taxon>
        <taxon>Gammaproteobacteria</taxon>
        <taxon>Alteromonadales</taxon>
        <taxon>Pseudoalteromonadaceae</taxon>
        <taxon>Pseudoalteromonas</taxon>
    </lineage>
</organism>
<feature type="transmembrane region" description="Helical" evidence="12">
    <location>
        <begin position="15"/>
        <end position="35"/>
    </location>
</feature>
<keyword evidence="14" id="KW-1185">Reference proteome</keyword>
<evidence type="ECO:0000256" key="5">
    <source>
        <dbReference type="ARBA" id="ARBA00022448"/>
    </source>
</evidence>
<comment type="function">
    <text evidence="1 12">Required for the export of heme to the periplasm for the biogenesis of c-type cytochromes.</text>
</comment>
<evidence type="ECO:0000256" key="7">
    <source>
        <dbReference type="ARBA" id="ARBA00022519"/>
    </source>
</evidence>
<evidence type="ECO:0000256" key="8">
    <source>
        <dbReference type="ARBA" id="ARBA00022692"/>
    </source>
</evidence>
<evidence type="ECO:0000256" key="4">
    <source>
        <dbReference type="ARBA" id="ARBA00016461"/>
    </source>
</evidence>
<dbReference type="PANTHER" id="PTHR37531:SF1">
    <property type="entry name" value="HEME EXPORTER PROTEIN D"/>
    <property type="match status" value="1"/>
</dbReference>
<evidence type="ECO:0000256" key="11">
    <source>
        <dbReference type="ARBA" id="ARBA00023136"/>
    </source>
</evidence>
<evidence type="ECO:0000313" key="14">
    <source>
        <dbReference type="Proteomes" id="UP001447008"/>
    </source>
</evidence>
<proteinExistence type="inferred from homology"/>
<dbReference type="Proteomes" id="UP001447008">
    <property type="component" value="Unassembled WGS sequence"/>
</dbReference>
<comment type="subcellular location">
    <subcellularLocation>
        <location evidence="2 12">Cell inner membrane</location>
        <topology evidence="2 12">Single-pass membrane protein</topology>
    </subcellularLocation>
</comment>
<keyword evidence="10 12" id="KW-1133">Transmembrane helix</keyword>
<reference evidence="13 14" key="1">
    <citation type="submission" date="2024-03" db="EMBL/GenBank/DDBJ databases">
        <title>Pseudoalteromonas qingdaonensis sp. nov., isolated from the intestines of marine benthic organisms.</title>
        <authorList>
            <person name="Lin X."/>
            <person name="Fang S."/>
            <person name="Hu X."/>
        </authorList>
    </citation>
    <scope>NUCLEOTIDE SEQUENCE [LARGE SCALE GENOMIC DNA]</scope>
    <source>
        <strain evidence="13 14">YIC-827</strain>
    </source>
</reference>
<keyword evidence="7 12" id="KW-0997">Cell inner membrane</keyword>
<dbReference type="PANTHER" id="PTHR37531">
    <property type="entry name" value="HEME EXPORTER PROTEIN D"/>
    <property type="match status" value="1"/>
</dbReference>
<keyword evidence="8 12" id="KW-0812">Transmembrane</keyword>
<dbReference type="EMBL" id="JBCGCU010000007">
    <property type="protein sequence ID" value="MEM0515350.1"/>
    <property type="molecule type" value="Genomic_DNA"/>
</dbReference>
<dbReference type="InterPro" id="IPR007078">
    <property type="entry name" value="Haem_export_protD_CcmD"/>
</dbReference>
<evidence type="ECO:0000256" key="1">
    <source>
        <dbReference type="ARBA" id="ARBA00002442"/>
    </source>
</evidence>
<name>A0ABU9MWB7_9GAMM</name>
<keyword evidence="5 12" id="KW-0813">Transport</keyword>
<evidence type="ECO:0000256" key="12">
    <source>
        <dbReference type="RuleBase" id="RU363101"/>
    </source>
</evidence>
<evidence type="ECO:0000256" key="2">
    <source>
        <dbReference type="ARBA" id="ARBA00004377"/>
    </source>
</evidence>
<keyword evidence="9 12" id="KW-0201">Cytochrome c-type biogenesis</keyword>
<comment type="similarity">
    <text evidence="3 12">Belongs to the CcmD/CycX/HelD family.</text>
</comment>
<keyword evidence="6 12" id="KW-1003">Cell membrane</keyword>
<evidence type="ECO:0000256" key="3">
    <source>
        <dbReference type="ARBA" id="ARBA00008741"/>
    </source>
</evidence>
<dbReference type="InterPro" id="IPR052075">
    <property type="entry name" value="Heme_exporter_D"/>
</dbReference>
<dbReference type="NCBIfam" id="TIGR03141">
    <property type="entry name" value="cytochro_ccmD"/>
    <property type="match status" value="1"/>
</dbReference>
<sequence length="71" mass="8035">MQFDSLSEFFAMGGYAFYVWLSFGSCALILIALVVSSVQEKRKLLQQVSAQTAREQRIEKAKQAKQQESQS</sequence>
<dbReference type="Pfam" id="PF04995">
    <property type="entry name" value="CcmD"/>
    <property type="match status" value="1"/>
</dbReference>
<protein>
    <recommendedName>
        <fullName evidence="4 12">Heme exporter protein D</fullName>
    </recommendedName>
</protein>
<comment type="caution">
    <text evidence="13">The sequence shown here is derived from an EMBL/GenBank/DDBJ whole genome shotgun (WGS) entry which is preliminary data.</text>
</comment>
<evidence type="ECO:0000313" key="13">
    <source>
        <dbReference type="EMBL" id="MEM0515350.1"/>
    </source>
</evidence>
<evidence type="ECO:0000256" key="9">
    <source>
        <dbReference type="ARBA" id="ARBA00022748"/>
    </source>
</evidence>
<evidence type="ECO:0000256" key="10">
    <source>
        <dbReference type="ARBA" id="ARBA00022989"/>
    </source>
</evidence>
<keyword evidence="11 12" id="KW-0472">Membrane</keyword>
<evidence type="ECO:0000256" key="6">
    <source>
        <dbReference type="ARBA" id="ARBA00022475"/>
    </source>
</evidence>